<protein>
    <submittedName>
        <fullName evidence="1">Winged helix DNA-binding domain-containing protein</fullName>
    </submittedName>
</protein>
<evidence type="ECO:0000313" key="2">
    <source>
        <dbReference type="Proteomes" id="UP001500886"/>
    </source>
</evidence>
<accession>A0ABN3TU53</accession>
<reference evidence="1 2" key="1">
    <citation type="journal article" date="2019" name="Int. J. Syst. Evol. Microbiol.">
        <title>The Global Catalogue of Microorganisms (GCM) 10K type strain sequencing project: providing services to taxonomists for standard genome sequencing and annotation.</title>
        <authorList>
            <consortium name="The Broad Institute Genomics Platform"/>
            <consortium name="The Broad Institute Genome Sequencing Center for Infectious Disease"/>
            <person name="Wu L."/>
            <person name="Ma J."/>
        </authorList>
    </citation>
    <scope>NUCLEOTIDE SEQUENCE [LARGE SCALE GENOMIC DNA]</scope>
    <source>
        <strain evidence="1 2">JCM 4542</strain>
    </source>
</reference>
<dbReference type="Pfam" id="PF06224">
    <property type="entry name" value="AlkZ-like"/>
    <property type="match status" value="1"/>
</dbReference>
<dbReference type="PANTHER" id="PTHR38479">
    <property type="entry name" value="LMO0824 PROTEIN"/>
    <property type="match status" value="1"/>
</dbReference>
<dbReference type="Proteomes" id="UP001500886">
    <property type="component" value="Unassembled WGS sequence"/>
</dbReference>
<keyword evidence="2" id="KW-1185">Reference proteome</keyword>
<name>A0ABN3TU53_9ACTN</name>
<comment type="caution">
    <text evidence="1">The sequence shown here is derived from an EMBL/GenBank/DDBJ whole genome shotgun (WGS) entry which is preliminary data.</text>
</comment>
<gene>
    <name evidence="1" type="ORF">GCM10010315_27280</name>
</gene>
<dbReference type="RefSeq" id="WP_344435374.1">
    <property type="nucleotide sequence ID" value="NZ_BAAASL010000009.1"/>
</dbReference>
<evidence type="ECO:0000313" key="1">
    <source>
        <dbReference type="EMBL" id="GAA2716364.1"/>
    </source>
</evidence>
<dbReference type="GO" id="GO:0003677">
    <property type="term" value="F:DNA binding"/>
    <property type="evidence" value="ECO:0007669"/>
    <property type="project" value="UniProtKB-KW"/>
</dbReference>
<dbReference type="InterPro" id="IPR009351">
    <property type="entry name" value="AlkZ-like"/>
</dbReference>
<dbReference type="EMBL" id="BAAASL010000009">
    <property type="protein sequence ID" value="GAA2716364.1"/>
    <property type="molecule type" value="Genomic_DNA"/>
</dbReference>
<sequence>MSTALPRITDAQRRARLARRHLPGPGRRAASVREVAESVLALHATDPATIYLSAAARMDNPQHEAIERELYDRDALLRMTAMRCTLFVIPTTLAPAMLAACGRPNAAARTKGLLRQLEQNGYGDAAWLEKTGRATLEAVRERSEATTAELATAVPGLDRQLVVSPGKPYESRRSIATDLLFALAADGHLTRGTRRGGWTSNQHAWALAPALDDVPAPQARAELVRHWLSAFGPGTLPDLKWWTGWTLTETRKALAATDAVEVRLDDGPGYALPQDIEPVDTPEPSAALLPALDPTPMGWRDRGFYLDPAHSPALFDRMGNIGPTVWWDGRIVGGWAQRPDGTIVHRLFTDLGREECTAVETEVNRLNTFLGDRRFVPAYRTPLDRDLTA</sequence>
<organism evidence="1 2">
    <name type="scientific">Streptomyces luteosporeus</name>
    <dbReference type="NCBI Taxonomy" id="173856"/>
    <lineage>
        <taxon>Bacteria</taxon>
        <taxon>Bacillati</taxon>
        <taxon>Actinomycetota</taxon>
        <taxon>Actinomycetes</taxon>
        <taxon>Kitasatosporales</taxon>
        <taxon>Streptomycetaceae</taxon>
        <taxon>Streptomyces</taxon>
    </lineage>
</organism>
<proteinExistence type="predicted"/>
<dbReference type="PANTHER" id="PTHR38479:SF2">
    <property type="entry name" value="WINGED HELIX DNA-BINDING DOMAIN-CONTAINING PROTEIN"/>
    <property type="match status" value="1"/>
</dbReference>
<keyword evidence="1" id="KW-0238">DNA-binding</keyword>